<sequence length="329" mass="36125">MTILVTGAGGNVGRALLRGLRERGIDSRAFVKNAAQGQTARADGATETVVGDIRSRDDVLGAVAGVERVWHAQPTSVIREVAIAENIADAARTHGVEHVVYHSVIHPDIKEMFHHQEKGRVEEVFRDSGLPSTFLRASHFMQNYLDFWEFIRGGVLPYPSSPDSVMGVVDGEDVAEVSARILAAPVKTHAGRTYDLSTQELTRHEMAAEWSKVLGHQVSAVRLPPNVVTNPVHGVRAVVPLVSKSLRATHFQAPAQIIRGTRQSSNARGVRNWPKESQDCYVAMMRYYDENGLPAGNLTVLPELLERPATSYREFARREAQRRGAATVG</sequence>
<evidence type="ECO:0000256" key="2">
    <source>
        <dbReference type="ARBA" id="ARBA00022857"/>
    </source>
</evidence>
<reference evidence="4" key="1">
    <citation type="submission" date="2022-08" db="EMBL/GenBank/DDBJ databases">
        <title>Whole genome sequencing of non-tuberculosis mycobacteria type-strains.</title>
        <authorList>
            <person name="Igarashi Y."/>
            <person name="Osugi A."/>
            <person name="Mitarai S."/>
        </authorList>
    </citation>
    <scope>NUCLEOTIDE SEQUENCE</scope>
    <source>
        <strain evidence="4">DSM 45127</strain>
    </source>
</reference>
<dbReference type="InterPro" id="IPR051164">
    <property type="entry name" value="NmrA-like_oxidored"/>
</dbReference>
<gene>
    <name evidence="4" type="ORF">MKK62_06775</name>
</gene>
<dbReference type="PANTHER" id="PTHR42748">
    <property type="entry name" value="NITROGEN METABOLITE REPRESSION PROTEIN NMRA FAMILY MEMBER"/>
    <property type="match status" value="1"/>
</dbReference>
<evidence type="ECO:0000313" key="4">
    <source>
        <dbReference type="EMBL" id="UMB70979.1"/>
    </source>
</evidence>
<comment type="similarity">
    <text evidence="1">Belongs to the NmrA-type oxidoreductase family.</text>
</comment>
<dbReference type="RefSeq" id="WP_240262733.1">
    <property type="nucleotide sequence ID" value="NZ_CP092488.2"/>
</dbReference>
<dbReference type="PANTHER" id="PTHR42748:SF7">
    <property type="entry name" value="NMRA LIKE REDOX SENSOR 1-RELATED"/>
    <property type="match status" value="1"/>
</dbReference>
<dbReference type="Gene3D" id="3.40.50.720">
    <property type="entry name" value="NAD(P)-binding Rossmann-like Domain"/>
    <property type="match status" value="1"/>
</dbReference>
<dbReference type="InterPro" id="IPR008030">
    <property type="entry name" value="NmrA-like"/>
</dbReference>
<evidence type="ECO:0000259" key="3">
    <source>
        <dbReference type="Pfam" id="PF05368"/>
    </source>
</evidence>
<evidence type="ECO:0000256" key="1">
    <source>
        <dbReference type="ARBA" id="ARBA00006328"/>
    </source>
</evidence>
<dbReference type="EMBL" id="CP092488">
    <property type="protein sequence ID" value="UMB70979.1"/>
    <property type="molecule type" value="Genomic_DNA"/>
</dbReference>
<feature type="domain" description="NmrA-like" evidence="3">
    <location>
        <begin position="2"/>
        <end position="233"/>
    </location>
</feature>
<dbReference type="InterPro" id="IPR036291">
    <property type="entry name" value="NAD(P)-bd_dom_sf"/>
</dbReference>
<evidence type="ECO:0000313" key="5">
    <source>
        <dbReference type="Proteomes" id="UP001055336"/>
    </source>
</evidence>
<organism evidence="4 5">
    <name type="scientific">Mycobacterium paraterrae</name>
    <dbReference type="NCBI Taxonomy" id="577492"/>
    <lineage>
        <taxon>Bacteria</taxon>
        <taxon>Bacillati</taxon>
        <taxon>Actinomycetota</taxon>
        <taxon>Actinomycetes</taxon>
        <taxon>Mycobacteriales</taxon>
        <taxon>Mycobacteriaceae</taxon>
        <taxon>Mycobacterium</taxon>
    </lineage>
</organism>
<dbReference type="SUPFAM" id="SSF51735">
    <property type="entry name" value="NAD(P)-binding Rossmann-fold domains"/>
    <property type="match status" value="1"/>
</dbReference>
<proteinExistence type="inferred from homology"/>
<keyword evidence="2" id="KW-0521">NADP</keyword>
<accession>A0ABY3VNF8</accession>
<keyword evidence="5" id="KW-1185">Reference proteome</keyword>
<dbReference type="Proteomes" id="UP001055336">
    <property type="component" value="Chromosome"/>
</dbReference>
<dbReference type="Pfam" id="PF05368">
    <property type="entry name" value="NmrA"/>
    <property type="match status" value="1"/>
</dbReference>
<name>A0ABY3VNF8_9MYCO</name>
<protein>
    <submittedName>
        <fullName evidence="4">NmrA family NAD(P)-binding protein</fullName>
    </submittedName>
</protein>